<dbReference type="GO" id="GO:0005634">
    <property type="term" value="C:nucleus"/>
    <property type="evidence" value="ECO:0007669"/>
    <property type="project" value="UniProtKB-SubCell"/>
</dbReference>
<dbReference type="AlphaFoldDB" id="A0A4W5KNV2"/>
<comment type="similarity">
    <text evidence="2">Belongs to the krueppel C2H2-type zinc-finger protein family.</text>
</comment>
<keyword evidence="6" id="KW-0862">Zinc</keyword>
<dbReference type="FunFam" id="3.30.160.60:FF:000188">
    <property type="entry name" value="Zinc finger protein 787"/>
    <property type="match status" value="1"/>
</dbReference>
<evidence type="ECO:0000256" key="5">
    <source>
        <dbReference type="ARBA" id="ARBA00022771"/>
    </source>
</evidence>
<comment type="subcellular location">
    <subcellularLocation>
        <location evidence="1">Nucleus</location>
    </subcellularLocation>
</comment>
<proteinExistence type="inferred from homology"/>
<dbReference type="GeneTree" id="ENSGT01150000286939"/>
<dbReference type="FunFam" id="3.30.160.60:FF:000464">
    <property type="entry name" value="Zinc finger and SCAN domain containing 25"/>
    <property type="match status" value="1"/>
</dbReference>
<dbReference type="GO" id="GO:0001228">
    <property type="term" value="F:DNA-binding transcription activator activity, RNA polymerase II-specific"/>
    <property type="evidence" value="ECO:0007669"/>
    <property type="project" value="TreeGrafter"/>
</dbReference>
<feature type="domain" description="C2H2-type" evidence="13">
    <location>
        <begin position="136"/>
        <end position="163"/>
    </location>
</feature>
<dbReference type="PANTHER" id="PTHR24393">
    <property type="entry name" value="ZINC FINGER PROTEIN"/>
    <property type="match status" value="1"/>
</dbReference>
<dbReference type="Gene3D" id="3.30.160.60">
    <property type="entry name" value="Classic Zinc Finger"/>
    <property type="match status" value="4"/>
</dbReference>
<keyword evidence="7" id="KW-0805">Transcription regulation</keyword>
<feature type="domain" description="C2H2-type" evidence="13">
    <location>
        <begin position="80"/>
        <end position="107"/>
    </location>
</feature>
<dbReference type="PANTHER" id="PTHR24393:SF15">
    <property type="entry name" value="IP01243P-RELATED"/>
    <property type="match status" value="1"/>
</dbReference>
<evidence type="ECO:0000259" key="13">
    <source>
        <dbReference type="PROSITE" id="PS50157"/>
    </source>
</evidence>
<keyword evidence="12" id="KW-1133">Transmembrane helix</keyword>
<dbReference type="PROSITE" id="PS00028">
    <property type="entry name" value="ZINC_FINGER_C2H2_1"/>
    <property type="match status" value="4"/>
</dbReference>
<accession>A0A4W5KNV2</accession>
<dbReference type="SUPFAM" id="SSF57667">
    <property type="entry name" value="beta-beta-alpha zinc fingers"/>
    <property type="match status" value="3"/>
</dbReference>
<sequence>VYVNLRLQLYLIHAFNCISLFYFNIFFYIKLIITKRRERNSTICFLVSSPLPLRCSQHQLNQYKLYKFFLVILFTGEKPYQCSQCQKSFSRLAHYKDHQQTHREEKPYHCNDCGKSFSYFKSLKCHQMIHKGENLHHCSVCGKGFAIRGNLKTHLQTHTKEKPHQCSECGKRFSRAHDLKKHKLLHTGQKTYHICQCGKVRVN</sequence>
<feature type="domain" description="C2H2-type" evidence="13">
    <location>
        <begin position="108"/>
        <end position="135"/>
    </location>
</feature>
<dbReference type="Proteomes" id="UP000314982">
    <property type="component" value="Unassembled WGS sequence"/>
</dbReference>
<evidence type="ECO:0000256" key="1">
    <source>
        <dbReference type="ARBA" id="ARBA00004123"/>
    </source>
</evidence>
<evidence type="ECO:0000313" key="15">
    <source>
        <dbReference type="Proteomes" id="UP000314982"/>
    </source>
</evidence>
<protein>
    <recommendedName>
        <fullName evidence="13">C2H2-type domain-containing protein</fullName>
    </recommendedName>
</protein>
<feature type="domain" description="C2H2-type" evidence="13">
    <location>
        <begin position="164"/>
        <end position="191"/>
    </location>
</feature>
<dbReference type="FunFam" id="3.30.160.60:FF:000912">
    <property type="entry name" value="Zinc finger protein 660"/>
    <property type="match status" value="1"/>
</dbReference>
<dbReference type="Ensembl" id="ENSHHUT00000018874.1">
    <property type="protein sequence ID" value="ENSHHUP00000018217.1"/>
    <property type="gene ID" value="ENSHHUG00000011357.1"/>
</dbReference>
<keyword evidence="5 11" id="KW-0863">Zinc-finger</keyword>
<dbReference type="STRING" id="62062.ENSHHUP00000018217"/>
<reference evidence="15" key="1">
    <citation type="submission" date="2018-06" db="EMBL/GenBank/DDBJ databases">
        <title>Genome assembly of Danube salmon.</title>
        <authorList>
            <person name="Macqueen D.J."/>
            <person name="Gundappa M.K."/>
        </authorList>
    </citation>
    <scope>NUCLEOTIDE SEQUENCE [LARGE SCALE GENOMIC DNA]</scope>
</reference>
<evidence type="ECO:0000256" key="2">
    <source>
        <dbReference type="ARBA" id="ARBA00006991"/>
    </source>
</evidence>
<dbReference type="InterPro" id="IPR013087">
    <property type="entry name" value="Znf_C2H2_type"/>
</dbReference>
<evidence type="ECO:0000256" key="11">
    <source>
        <dbReference type="PROSITE-ProRule" id="PRU00042"/>
    </source>
</evidence>
<keyword evidence="9" id="KW-0804">Transcription</keyword>
<dbReference type="SMART" id="SM00355">
    <property type="entry name" value="ZnF_C2H2"/>
    <property type="match status" value="4"/>
</dbReference>
<name>A0A4W5KNV2_9TELE</name>
<organism evidence="14 15">
    <name type="scientific">Hucho hucho</name>
    <name type="common">huchen</name>
    <dbReference type="NCBI Taxonomy" id="62062"/>
    <lineage>
        <taxon>Eukaryota</taxon>
        <taxon>Metazoa</taxon>
        <taxon>Chordata</taxon>
        <taxon>Craniata</taxon>
        <taxon>Vertebrata</taxon>
        <taxon>Euteleostomi</taxon>
        <taxon>Actinopterygii</taxon>
        <taxon>Neopterygii</taxon>
        <taxon>Teleostei</taxon>
        <taxon>Protacanthopterygii</taxon>
        <taxon>Salmoniformes</taxon>
        <taxon>Salmonidae</taxon>
        <taxon>Salmoninae</taxon>
        <taxon>Hucho</taxon>
    </lineage>
</organism>
<dbReference type="FunFam" id="3.30.160.60:FF:000145">
    <property type="entry name" value="Zinc finger protein 574"/>
    <property type="match status" value="1"/>
</dbReference>
<evidence type="ECO:0000256" key="6">
    <source>
        <dbReference type="ARBA" id="ARBA00022833"/>
    </source>
</evidence>
<evidence type="ECO:0000256" key="3">
    <source>
        <dbReference type="ARBA" id="ARBA00022723"/>
    </source>
</evidence>
<keyword evidence="8" id="KW-0238">DNA-binding</keyword>
<dbReference type="GO" id="GO:0008270">
    <property type="term" value="F:zinc ion binding"/>
    <property type="evidence" value="ECO:0007669"/>
    <property type="project" value="UniProtKB-KW"/>
</dbReference>
<evidence type="ECO:0000256" key="7">
    <source>
        <dbReference type="ARBA" id="ARBA00023015"/>
    </source>
</evidence>
<feature type="transmembrane region" description="Helical" evidence="12">
    <location>
        <begin position="12"/>
        <end position="33"/>
    </location>
</feature>
<dbReference type="InterPro" id="IPR036236">
    <property type="entry name" value="Znf_C2H2_sf"/>
</dbReference>
<keyword evidence="3" id="KW-0479">Metal-binding</keyword>
<evidence type="ECO:0000256" key="9">
    <source>
        <dbReference type="ARBA" id="ARBA00023163"/>
    </source>
</evidence>
<reference evidence="14" key="3">
    <citation type="submission" date="2025-09" db="UniProtKB">
        <authorList>
            <consortium name="Ensembl"/>
        </authorList>
    </citation>
    <scope>IDENTIFICATION</scope>
</reference>
<keyword evidence="12" id="KW-0812">Transmembrane</keyword>
<keyword evidence="12" id="KW-0472">Membrane</keyword>
<evidence type="ECO:0000256" key="8">
    <source>
        <dbReference type="ARBA" id="ARBA00023125"/>
    </source>
</evidence>
<evidence type="ECO:0000313" key="14">
    <source>
        <dbReference type="Ensembl" id="ENSHHUP00000018217.1"/>
    </source>
</evidence>
<evidence type="ECO:0000256" key="4">
    <source>
        <dbReference type="ARBA" id="ARBA00022737"/>
    </source>
</evidence>
<dbReference type="PROSITE" id="PS50157">
    <property type="entry name" value="ZINC_FINGER_C2H2_2"/>
    <property type="match status" value="4"/>
</dbReference>
<keyword evidence="10" id="KW-0539">Nucleus</keyword>
<keyword evidence="15" id="KW-1185">Reference proteome</keyword>
<dbReference type="GO" id="GO:0000978">
    <property type="term" value="F:RNA polymerase II cis-regulatory region sequence-specific DNA binding"/>
    <property type="evidence" value="ECO:0007669"/>
    <property type="project" value="TreeGrafter"/>
</dbReference>
<keyword evidence="4" id="KW-0677">Repeat</keyword>
<evidence type="ECO:0000256" key="10">
    <source>
        <dbReference type="ARBA" id="ARBA00023242"/>
    </source>
</evidence>
<evidence type="ECO:0000256" key="12">
    <source>
        <dbReference type="SAM" id="Phobius"/>
    </source>
</evidence>
<dbReference type="Pfam" id="PF00096">
    <property type="entry name" value="zf-C2H2"/>
    <property type="match status" value="3"/>
</dbReference>
<reference evidence="14" key="2">
    <citation type="submission" date="2025-08" db="UniProtKB">
        <authorList>
            <consortium name="Ensembl"/>
        </authorList>
    </citation>
    <scope>IDENTIFICATION</scope>
</reference>